<evidence type="ECO:0000313" key="1">
    <source>
        <dbReference type="EMBL" id="ART62659.1"/>
    </source>
</evidence>
<evidence type="ECO:0000313" key="2">
    <source>
        <dbReference type="Proteomes" id="UP000194457"/>
    </source>
</evidence>
<dbReference type="AlphaFoldDB" id="A0A240UNQ9"/>
<dbReference type="CDD" id="cd00077">
    <property type="entry name" value="HDc"/>
    <property type="match status" value="1"/>
</dbReference>
<dbReference type="Proteomes" id="UP000194457">
    <property type="component" value="Chromosome"/>
</dbReference>
<dbReference type="InterPro" id="IPR037522">
    <property type="entry name" value="HD_GYP_dom"/>
</dbReference>
<name>A0A240UNQ9_9GAMM</name>
<dbReference type="Pfam" id="PF13487">
    <property type="entry name" value="HD_5"/>
    <property type="match status" value="1"/>
</dbReference>
<keyword evidence="2" id="KW-1185">Reference proteome</keyword>
<dbReference type="InterPro" id="IPR003607">
    <property type="entry name" value="HD/PDEase_dom"/>
</dbReference>
<dbReference type="InterPro" id="IPR009875">
    <property type="entry name" value="PilZ_domain"/>
</dbReference>
<dbReference type="SMART" id="SM00471">
    <property type="entry name" value="HDc"/>
    <property type="match status" value="1"/>
</dbReference>
<dbReference type="SUPFAM" id="SSF109604">
    <property type="entry name" value="HD-domain/PDEase-like"/>
    <property type="match status" value="1"/>
</dbReference>
<dbReference type="KEGG" id="kma:B9H00_06010"/>
<protein>
    <submittedName>
        <fullName evidence="1">Uncharacterized protein</fullName>
    </submittedName>
</protein>
<dbReference type="RefSeq" id="WP_086899887.1">
    <property type="nucleotide sequence ID" value="NZ_CP021358.1"/>
</dbReference>
<dbReference type="Gene3D" id="1.10.3210.10">
    <property type="entry name" value="Hypothetical protein af1432"/>
    <property type="match status" value="1"/>
</dbReference>
<gene>
    <name evidence="1" type="ORF">B9H00_06010</name>
</gene>
<dbReference type="PROSITE" id="PS51832">
    <property type="entry name" value="HD_GYP"/>
    <property type="match status" value="1"/>
</dbReference>
<dbReference type="PANTHER" id="PTHR43155:SF2">
    <property type="entry name" value="CYCLIC DI-GMP PHOSPHODIESTERASE PA4108"/>
    <property type="match status" value="1"/>
</dbReference>
<organism evidence="1 2">
    <name type="scientific">Kushneria marisflavi</name>
    <dbReference type="NCBI Taxonomy" id="157779"/>
    <lineage>
        <taxon>Bacteria</taxon>
        <taxon>Pseudomonadati</taxon>
        <taxon>Pseudomonadota</taxon>
        <taxon>Gammaproteobacteria</taxon>
        <taxon>Oceanospirillales</taxon>
        <taxon>Halomonadaceae</taxon>
        <taxon>Kushneria</taxon>
    </lineage>
</organism>
<reference evidence="1 2" key="1">
    <citation type="submission" date="2017-05" db="EMBL/GenBank/DDBJ databases">
        <authorList>
            <person name="Song R."/>
            <person name="Chenine A.L."/>
            <person name="Ruprecht R.M."/>
        </authorList>
    </citation>
    <scope>NUCLEOTIDE SEQUENCE [LARGE SCALE GENOMIC DNA]</scope>
    <source>
        <strain evidence="1">SW32</strain>
    </source>
</reference>
<dbReference type="GO" id="GO:0035438">
    <property type="term" value="F:cyclic-di-GMP binding"/>
    <property type="evidence" value="ECO:0007669"/>
    <property type="project" value="InterPro"/>
</dbReference>
<dbReference type="Pfam" id="PF07238">
    <property type="entry name" value="PilZ"/>
    <property type="match status" value="1"/>
</dbReference>
<accession>A0A240UNQ9</accession>
<dbReference type="EMBL" id="CP021358">
    <property type="protein sequence ID" value="ART62659.1"/>
    <property type="molecule type" value="Genomic_DNA"/>
</dbReference>
<dbReference type="GO" id="GO:0008081">
    <property type="term" value="F:phosphoric diester hydrolase activity"/>
    <property type="evidence" value="ECO:0007669"/>
    <property type="project" value="UniProtKB-ARBA"/>
</dbReference>
<dbReference type="PANTHER" id="PTHR43155">
    <property type="entry name" value="CYCLIC DI-GMP PHOSPHODIESTERASE PA4108-RELATED"/>
    <property type="match status" value="1"/>
</dbReference>
<dbReference type="OrthoDB" id="9764808at2"/>
<dbReference type="Gene3D" id="2.40.10.220">
    <property type="entry name" value="predicted glycosyltransferase like domains"/>
    <property type="match status" value="1"/>
</dbReference>
<sequence length="574" mass="63946">MDTVEAEDLPKIEIRDLEHIAGIIDALSYHTHALSISVGESSICCPVTLRGIDHEQKVVSLSLLDAQSLEAADVVDQSLTLMAESDSETIRLEAMMALEVVRKNDLLNLRCSLPQTLHTTAKRNSTRVFLSQGMKVGVAITLYENQPSIAGHLRNISIGGALLEIPLAASAPLKMEEFIARLELSFPNGEQFITMAQIRHVNPAGRSHFAAIGVSFINADRAHEQRLIYLVNETEREAVYRNGEGGRMSFPSPLYSSNEPGYKRSARRHRHKPQPTPMVAALLEVTRQLHIFLLALQNQRPLPAKCLLGSADTLLTLLQRQRQTLFYALHCLNQEPAWVQHSLNVAVRLGDLVSSDPEHAHKAREVVVAALAHDMGKLMLVDDTLPSIEGQLNTHQRDHLRSHVAILQDALEGADWLTPIMHHEVIGCINERLDGSGYPKALKGEALSPIARMAAVVDTVDAMTRTRGDRPGKTAIEAYRYLYHRPGRFDKHWVTRYIQRHGFYPIGSLVKFSGGFLAWVMELDDSGQPQRVRVVRNLSREGRTMNDILSRVDFAQLGKLDGLMRPEGFGLTPH</sequence>
<proteinExistence type="predicted"/>